<keyword evidence="4" id="KW-1185">Reference proteome</keyword>
<accession>A0ABV2JMA7</accession>
<feature type="transmembrane region" description="Helical" evidence="1">
    <location>
        <begin position="86"/>
        <end position="107"/>
    </location>
</feature>
<keyword evidence="1" id="KW-0472">Membrane</keyword>
<keyword evidence="1" id="KW-0812">Transmembrane</keyword>
<evidence type="ECO:0000256" key="2">
    <source>
        <dbReference type="SAM" id="SignalP"/>
    </source>
</evidence>
<proteinExistence type="predicted"/>
<gene>
    <name evidence="3" type="ORF">ABID27_001703</name>
</gene>
<dbReference type="InterPro" id="IPR021560">
    <property type="entry name" value="DUF3021"/>
</dbReference>
<dbReference type="RefSeq" id="WP_354281538.1">
    <property type="nucleotide sequence ID" value="NZ_JBEPMK010000006.1"/>
</dbReference>
<evidence type="ECO:0008006" key="5">
    <source>
        <dbReference type="Google" id="ProtNLM"/>
    </source>
</evidence>
<feature type="signal peptide" evidence="2">
    <location>
        <begin position="1"/>
        <end position="27"/>
    </location>
</feature>
<feature type="transmembrane region" description="Helical" evidence="1">
    <location>
        <begin position="51"/>
        <end position="74"/>
    </location>
</feature>
<evidence type="ECO:0000256" key="1">
    <source>
        <dbReference type="SAM" id="Phobius"/>
    </source>
</evidence>
<dbReference type="Pfam" id="PF11457">
    <property type="entry name" value="DUF3021"/>
    <property type="match status" value="1"/>
</dbReference>
<keyword evidence="1" id="KW-1133">Transmembrane helix</keyword>
<protein>
    <recommendedName>
        <fullName evidence="5">DUF3021 domain-containing protein</fullName>
    </recommendedName>
</protein>
<keyword evidence="2" id="KW-0732">Signal</keyword>
<evidence type="ECO:0000313" key="3">
    <source>
        <dbReference type="EMBL" id="MET3645060.1"/>
    </source>
</evidence>
<sequence length="148" mass="16730">MKKYLLAASAGASIGTIFSLVNSFASADSNYMPVNPFSTFGAYYTTHFSPALTMLIAVSLWALIGVLFQAASIVFEQDWSLLQMNVVHFIVTSLGMLACAILGGWFQVYWLNIFWFFIEFSLIYALVYVINYWQMNRSVSEINQTLEK</sequence>
<feature type="chain" id="PRO_5046436065" description="DUF3021 domain-containing protein" evidence="2">
    <location>
        <begin position="28"/>
        <end position="148"/>
    </location>
</feature>
<comment type="caution">
    <text evidence="3">The sequence shown here is derived from an EMBL/GenBank/DDBJ whole genome shotgun (WGS) entry which is preliminary data.</text>
</comment>
<name>A0ABV2JMA7_9STRE</name>
<feature type="transmembrane region" description="Helical" evidence="1">
    <location>
        <begin position="113"/>
        <end position="133"/>
    </location>
</feature>
<organism evidence="3 4">
    <name type="scientific">Streptococcus gallinaceus</name>
    <dbReference type="NCBI Taxonomy" id="165758"/>
    <lineage>
        <taxon>Bacteria</taxon>
        <taxon>Bacillati</taxon>
        <taxon>Bacillota</taxon>
        <taxon>Bacilli</taxon>
        <taxon>Lactobacillales</taxon>
        <taxon>Streptococcaceae</taxon>
        <taxon>Streptococcus</taxon>
    </lineage>
</organism>
<evidence type="ECO:0000313" key="4">
    <source>
        <dbReference type="Proteomes" id="UP001549055"/>
    </source>
</evidence>
<reference evidence="3 4" key="1">
    <citation type="submission" date="2024-06" db="EMBL/GenBank/DDBJ databases">
        <title>Genomic Encyclopedia of Type Strains, Phase IV (KMG-IV): sequencing the most valuable type-strain genomes for metagenomic binning, comparative biology and taxonomic classification.</title>
        <authorList>
            <person name="Goeker M."/>
        </authorList>
    </citation>
    <scope>NUCLEOTIDE SEQUENCE [LARGE SCALE GENOMIC DNA]</scope>
    <source>
        <strain evidence="3 4">DSM 15349</strain>
    </source>
</reference>
<dbReference type="EMBL" id="JBEPMK010000006">
    <property type="protein sequence ID" value="MET3645060.1"/>
    <property type="molecule type" value="Genomic_DNA"/>
</dbReference>
<dbReference type="Proteomes" id="UP001549055">
    <property type="component" value="Unassembled WGS sequence"/>
</dbReference>